<dbReference type="Gramene" id="Zm00001eb221470_T001">
    <property type="protein sequence ID" value="Zm00001eb221470_P001"/>
    <property type="gene ID" value="Zm00001eb221470"/>
</dbReference>
<accession>A0A804PAJ0</accession>
<dbReference type="AlphaFoldDB" id="A0A804PAJ0"/>
<keyword evidence="3" id="KW-1185">Reference proteome</keyword>
<sequence length="370" mass="40110">HRSAKKVNQHALSVILIHHKQTISALFLSQPRCYCGRRPLCNATGGGWRFLHAGLVGVVGHHVVASAGHVPEEACVGGLIPVRLARGPRLPDGFPVLDVHVPGALLRVAQRPGPEPRPAGGDAVVAEPELHLRRRGVRVDVGLVHHSHELVQREALLRLLRVQHAGVVRDVGGGVRVRGLVHLRLEKAVAEVDSVLVAQPLRPRRRDLAIRRRVHPPGGGDVSERCRVVEPVVRAIGQSRGGRVQRRRVVADNARRRGCAPGVQPEVEVGVDEPRVHGVGHRERDLVLLAVQQLAQKSRELDVVGWEVERADAGDRSPEQRVDAAGVDHGERPHDADQVAVDLNSDLAERAVSGGVPVPELVLRVVGEVH</sequence>
<proteinExistence type="predicted"/>
<dbReference type="EnsemblPlants" id="Zm00001eb221470_T001">
    <property type="protein sequence ID" value="Zm00001eb221470_P001"/>
    <property type="gene ID" value="Zm00001eb221470"/>
</dbReference>
<evidence type="ECO:0000313" key="2">
    <source>
        <dbReference type="EnsemblPlants" id="Zm00001eb221470_P001"/>
    </source>
</evidence>
<dbReference type="Proteomes" id="UP000007305">
    <property type="component" value="Chromosome 5"/>
</dbReference>
<evidence type="ECO:0000313" key="3">
    <source>
        <dbReference type="Proteomes" id="UP000007305"/>
    </source>
</evidence>
<reference evidence="3" key="1">
    <citation type="journal article" date="2009" name="Science">
        <title>The B73 maize genome: complexity, diversity, and dynamics.</title>
        <authorList>
            <person name="Schnable P.S."/>
            <person name="Ware D."/>
            <person name="Fulton R.S."/>
            <person name="Stein J.C."/>
            <person name="Wei F."/>
            <person name="Pasternak S."/>
            <person name="Liang C."/>
            <person name="Zhang J."/>
            <person name="Fulton L."/>
            <person name="Graves T.A."/>
            <person name="Minx P."/>
            <person name="Reily A.D."/>
            <person name="Courtney L."/>
            <person name="Kruchowski S.S."/>
            <person name="Tomlinson C."/>
            <person name="Strong C."/>
            <person name="Delehaunty K."/>
            <person name="Fronick C."/>
            <person name="Courtney B."/>
            <person name="Rock S.M."/>
            <person name="Belter E."/>
            <person name="Du F."/>
            <person name="Kim K."/>
            <person name="Abbott R.M."/>
            <person name="Cotton M."/>
            <person name="Levy A."/>
            <person name="Marchetto P."/>
            <person name="Ochoa K."/>
            <person name="Jackson S.M."/>
            <person name="Gillam B."/>
            <person name="Chen W."/>
            <person name="Yan L."/>
            <person name="Higginbotham J."/>
            <person name="Cardenas M."/>
            <person name="Waligorski J."/>
            <person name="Applebaum E."/>
            <person name="Phelps L."/>
            <person name="Falcone J."/>
            <person name="Kanchi K."/>
            <person name="Thane T."/>
            <person name="Scimone A."/>
            <person name="Thane N."/>
            <person name="Henke J."/>
            <person name="Wang T."/>
            <person name="Ruppert J."/>
            <person name="Shah N."/>
            <person name="Rotter K."/>
            <person name="Hodges J."/>
            <person name="Ingenthron E."/>
            <person name="Cordes M."/>
            <person name="Kohlberg S."/>
            <person name="Sgro J."/>
            <person name="Delgado B."/>
            <person name="Mead K."/>
            <person name="Chinwalla A."/>
            <person name="Leonard S."/>
            <person name="Crouse K."/>
            <person name="Collura K."/>
            <person name="Kudrna D."/>
            <person name="Currie J."/>
            <person name="He R."/>
            <person name="Angelova A."/>
            <person name="Rajasekar S."/>
            <person name="Mueller T."/>
            <person name="Lomeli R."/>
            <person name="Scara G."/>
            <person name="Ko A."/>
            <person name="Delaney K."/>
            <person name="Wissotski M."/>
            <person name="Lopez G."/>
            <person name="Campos D."/>
            <person name="Braidotti M."/>
            <person name="Ashley E."/>
            <person name="Golser W."/>
            <person name="Kim H."/>
            <person name="Lee S."/>
            <person name="Lin J."/>
            <person name="Dujmic Z."/>
            <person name="Kim W."/>
            <person name="Talag J."/>
            <person name="Zuccolo A."/>
            <person name="Fan C."/>
            <person name="Sebastian A."/>
            <person name="Kramer M."/>
            <person name="Spiegel L."/>
            <person name="Nascimento L."/>
            <person name="Zutavern T."/>
            <person name="Miller B."/>
            <person name="Ambroise C."/>
            <person name="Muller S."/>
            <person name="Spooner W."/>
            <person name="Narechania A."/>
            <person name="Ren L."/>
            <person name="Wei S."/>
            <person name="Kumari S."/>
            <person name="Faga B."/>
            <person name="Levy M.J."/>
            <person name="McMahan L."/>
            <person name="Van Buren P."/>
            <person name="Vaughn M.W."/>
            <person name="Ying K."/>
            <person name="Yeh C.-T."/>
            <person name="Emrich S.J."/>
            <person name="Jia Y."/>
            <person name="Kalyanaraman A."/>
            <person name="Hsia A.-P."/>
            <person name="Barbazuk W.B."/>
            <person name="Baucom R.S."/>
            <person name="Brutnell T.P."/>
            <person name="Carpita N.C."/>
            <person name="Chaparro C."/>
            <person name="Chia J.-M."/>
            <person name="Deragon J.-M."/>
            <person name="Estill J.C."/>
            <person name="Fu Y."/>
            <person name="Jeddeloh J.A."/>
            <person name="Han Y."/>
            <person name="Lee H."/>
            <person name="Li P."/>
            <person name="Lisch D.R."/>
            <person name="Liu S."/>
            <person name="Liu Z."/>
            <person name="Nagel D.H."/>
            <person name="McCann M.C."/>
            <person name="SanMiguel P."/>
            <person name="Myers A.M."/>
            <person name="Nettleton D."/>
            <person name="Nguyen J."/>
            <person name="Penning B.W."/>
            <person name="Ponnala L."/>
            <person name="Schneider K.L."/>
            <person name="Schwartz D.C."/>
            <person name="Sharma A."/>
            <person name="Soderlund C."/>
            <person name="Springer N.M."/>
            <person name="Sun Q."/>
            <person name="Wang H."/>
            <person name="Waterman M."/>
            <person name="Westerman R."/>
            <person name="Wolfgruber T.K."/>
            <person name="Yang L."/>
            <person name="Yu Y."/>
            <person name="Zhang L."/>
            <person name="Zhou S."/>
            <person name="Zhu Q."/>
            <person name="Bennetzen J.L."/>
            <person name="Dawe R.K."/>
            <person name="Jiang J."/>
            <person name="Jiang N."/>
            <person name="Presting G.G."/>
            <person name="Wessler S.R."/>
            <person name="Aluru S."/>
            <person name="Martienssen R.A."/>
            <person name="Clifton S.W."/>
            <person name="McCombie W.R."/>
            <person name="Wing R.A."/>
            <person name="Wilson R.K."/>
        </authorList>
    </citation>
    <scope>NUCLEOTIDE SEQUENCE [LARGE SCALE GENOMIC DNA]</scope>
    <source>
        <strain evidence="3">cv. B73</strain>
    </source>
</reference>
<reference evidence="2" key="2">
    <citation type="submission" date="2019-07" db="EMBL/GenBank/DDBJ databases">
        <authorList>
            <person name="Seetharam A."/>
            <person name="Woodhouse M."/>
            <person name="Cannon E."/>
        </authorList>
    </citation>
    <scope>NUCLEOTIDE SEQUENCE [LARGE SCALE GENOMIC DNA]</scope>
    <source>
        <strain evidence="2">cv. B73</strain>
    </source>
</reference>
<organism evidence="2 3">
    <name type="scientific">Zea mays</name>
    <name type="common">Maize</name>
    <dbReference type="NCBI Taxonomy" id="4577"/>
    <lineage>
        <taxon>Eukaryota</taxon>
        <taxon>Viridiplantae</taxon>
        <taxon>Streptophyta</taxon>
        <taxon>Embryophyta</taxon>
        <taxon>Tracheophyta</taxon>
        <taxon>Spermatophyta</taxon>
        <taxon>Magnoliopsida</taxon>
        <taxon>Liliopsida</taxon>
        <taxon>Poales</taxon>
        <taxon>Poaceae</taxon>
        <taxon>PACMAD clade</taxon>
        <taxon>Panicoideae</taxon>
        <taxon>Andropogonodae</taxon>
        <taxon>Andropogoneae</taxon>
        <taxon>Tripsacinae</taxon>
        <taxon>Zea</taxon>
    </lineage>
</organism>
<protein>
    <submittedName>
        <fullName evidence="2">Uncharacterized protein</fullName>
    </submittedName>
</protein>
<dbReference type="InParanoid" id="A0A804PAJ0"/>
<feature type="region of interest" description="Disordered" evidence="1">
    <location>
        <begin position="312"/>
        <end position="334"/>
    </location>
</feature>
<name>A0A804PAJ0_MAIZE</name>
<evidence type="ECO:0000256" key="1">
    <source>
        <dbReference type="SAM" id="MobiDB-lite"/>
    </source>
</evidence>
<reference evidence="2" key="3">
    <citation type="submission" date="2021-05" db="UniProtKB">
        <authorList>
            <consortium name="EnsemblPlants"/>
        </authorList>
    </citation>
    <scope>IDENTIFICATION</scope>
    <source>
        <strain evidence="2">cv. B73</strain>
    </source>
</reference>